<evidence type="ECO:0000313" key="4">
    <source>
        <dbReference type="EMBL" id="TDE35650.1"/>
    </source>
</evidence>
<dbReference type="NCBIfam" id="NF037995">
    <property type="entry name" value="TRAP_S1"/>
    <property type="match status" value="1"/>
</dbReference>
<organism evidence="4 5">
    <name type="scientific">Antarcticimicrobium sediminis</name>
    <dbReference type="NCBI Taxonomy" id="2546227"/>
    <lineage>
        <taxon>Bacteria</taxon>
        <taxon>Pseudomonadati</taxon>
        <taxon>Pseudomonadota</taxon>
        <taxon>Alphaproteobacteria</taxon>
        <taxon>Rhodobacterales</taxon>
        <taxon>Paracoccaceae</taxon>
        <taxon>Antarcticimicrobium</taxon>
    </lineage>
</organism>
<dbReference type="InterPro" id="IPR038404">
    <property type="entry name" value="TRAP_DctP_sf"/>
</dbReference>
<dbReference type="GO" id="GO:0030246">
    <property type="term" value="F:carbohydrate binding"/>
    <property type="evidence" value="ECO:0007669"/>
    <property type="project" value="TreeGrafter"/>
</dbReference>
<dbReference type="GO" id="GO:0055085">
    <property type="term" value="P:transmembrane transport"/>
    <property type="evidence" value="ECO:0007669"/>
    <property type="project" value="InterPro"/>
</dbReference>
<reference evidence="4 5" key="1">
    <citation type="submission" date="2019-03" db="EMBL/GenBank/DDBJ databases">
        <authorList>
            <person name="Zhang S."/>
        </authorList>
    </citation>
    <scope>NUCLEOTIDE SEQUENCE [LARGE SCALE GENOMIC DNA]</scope>
    <source>
        <strain evidence="4 5">S4J41</strain>
    </source>
</reference>
<dbReference type="CDD" id="cd13666">
    <property type="entry name" value="PBP2_TRAP_DctP_like_1"/>
    <property type="match status" value="1"/>
</dbReference>
<dbReference type="AlphaFoldDB" id="A0A4R5EMM5"/>
<dbReference type="PANTHER" id="PTHR33376:SF2">
    <property type="entry name" value="DICARBOXYLATE-BINDING PERIPLASMIC PROTEIN"/>
    <property type="match status" value="1"/>
</dbReference>
<gene>
    <name evidence="4" type="ORF">E1B25_17010</name>
</gene>
<keyword evidence="2" id="KW-0732">Signal</keyword>
<evidence type="ECO:0000256" key="1">
    <source>
        <dbReference type="ARBA" id="ARBA00004418"/>
    </source>
</evidence>
<dbReference type="Proteomes" id="UP000294662">
    <property type="component" value="Unassembled WGS sequence"/>
</dbReference>
<accession>A0A4R5EMM5</accession>
<comment type="caution">
    <text evidence="4">The sequence shown here is derived from an EMBL/GenBank/DDBJ whole genome shotgun (WGS) entry which is preliminary data.</text>
</comment>
<dbReference type="InterPro" id="IPR018389">
    <property type="entry name" value="DctP_fam"/>
</dbReference>
<evidence type="ECO:0000256" key="3">
    <source>
        <dbReference type="ARBA" id="ARBA00022764"/>
    </source>
</evidence>
<keyword evidence="3" id="KW-0574">Periplasm</keyword>
<dbReference type="Gene3D" id="3.40.190.170">
    <property type="entry name" value="Bacterial extracellular solute-binding protein, family 7"/>
    <property type="match status" value="1"/>
</dbReference>
<evidence type="ECO:0008006" key="6">
    <source>
        <dbReference type="Google" id="ProtNLM"/>
    </source>
</evidence>
<proteinExistence type="predicted"/>
<evidence type="ECO:0000256" key="2">
    <source>
        <dbReference type="ARBA" id="ARBA00022729"/>
    </source>
</evidence>
<dbReference type="EMBL" id="SMFP01000012">
    <property type="protein sequence ID" value="TDE35650.1"/>
    <property type="molecule type" value="Genomic_DNA"/>
</dbReference>
<dbReference type="Pfam" id="PF03480">
    <property type="entry name" value="DctP"/>
    <property type="match status" value="1"/>
</dbReference>
<protein>
    <recommendedName>
        <fullName evidence="6">TRAP-type C4-dicarboxylate transport system, substrate-binding protein</fullName>
    </recommendedName>
</protein>
<sequence>MFLQPKSFKMVGSEQDRNARIGCASPRERGGDPMNFAKNVARGLAAALVVMPISGLAKELKYNTYQPGTHQVTKNTASFGEALSEATGGDLSIDVLSGGAVASGKATLSFISDGLIDAGLVTDVYVPGDLPHTVIASSLALEGESSWVMAAAMAEYAMLKCPGCQEDLDEMGVINLGFQSTSTYKLLCNNEISGIEDLQGKKIKAAGPWSRLVVSWGAAPVNIPFNDVYEGMQRGQIDCALAPDSAMEDYGLYDVVKTVVDLPMGTYHGFHSFVLNRDVWDGLPEEQSALILDKMPGYITKNVQAYHDSSEVSKAKAIENGTVYTQAGADLKASIAAAKEEGRKISLENAHKQGIDTPEENLETFLAILSKWTGLLGTDAPDPARYEELLRENVYSKVSF</sequence>
<dbReference type="PANTHER" id="PTHR33376">
    <property type="match status" value="1"/>
</dbReference>
<name>A0A4R5EMM5_9RHOB</name>
<comment type="subcellular location">
    <subcellularLocation>
        <location evidence="1">Periplasm</location>
    </subcellularLocation>
</comment>
<evidence type="ECO:0000313" key="5">
    <source>
        <dbReference type="Proteomes" id="UP000294662"/>
    </source>
</evidence>
<dbReference type="GO" id="GO:0042597">
    <property type="term" value="C:periplasmic space"/>
    <property type="evidence" value="ECO:0007669"/>
    <property type="project" value="UniProtKB-SubCell"/>
</dbReference>
<keyword evidence="5" id="KW-1185">Reference proteome</keyword>